<accession>A0A0F5N275</accession>
<proteinExistence type="predicted"/>
<organism evidence="1 3">
    <name type="scientific">Mycolicibacter arupensis</name>
    <dbReference type="NCBI Taxonomy" id="342002"/>
    <lineage>
        <taxon>Bacteria</taxon>
        <taxon>Bacillati</taxon>
        <taxon>Actinomycetota</taxon>
        <taxon>Actinomycetes</taxon>
        <taxon>Mycobacteriales</taxon>
        <taxon>Mycobacteriaceae</taxon>
        <taxon>Mycolicibacter</taxon>
    </lineage>
</organism>
<reference evidence="1" key="2">
    <citation type="submission" date="2015-04" db="EMBL/GenBank/DDBJ databases">
        <title>Genome sequence of Mycobacterium arupense strain GUC1.</title>
        <authorList>
            <person name="Greninger A.L."/>
            <person name="Cunningham G."/>
            <person name="Chiu C.Y."/>
            <person name="Miller S."/>
        </authorList>
    </citation>
    <scope>NUCLEOTIDE SEQUENCE</scope>
    <source>
        <strain evidence="1">GUC1</strain>
    </source>
</reference>
<dbReference type="AlphaFoldDB" id="A0A0F5N275"/>
<protein>
    <submittedName>
        <fullName evidence="1">Uncharacterized protein</fullName>
    </submittedName>
</protein>
<dbReference type="EMBL" id="LASW01000003">
    <property type="protein sequence ID" value="KKC01169.1"/>
    <property type="molecule type" value="Genomic_DNA"/>
</dbReference>
<evidence type="ECO:0000313" key="2">
    <source>
        <dbReference type="EMBL" id="ORA00744.1"/>
    </source>
</evidence>
<comment type="caution">
    <text evidence="1">The sequence shown here is derived from an EMBL/GenBank/DDBJ whole genome shotgun (WGS) entry which is preliminary data.</text>
</comment>
<sequence>MSVPADRLTVTVDGRGWVRRYAVTVGGIFRADAIQAAPKRQIVPITPNGPTMSNQNLIWLAFLLDRSGSTQSISPMSSAD</sequence>
<keyword evidence="4" id="KW-1185">Reference proteome</keyword>
<dbReference type="Proteomes" id="UP000034416">
    <property type="component" value="Unassembled WGS sequence"/>
</dbReference>
<reference evidence="3" key="1">
    <citation type="submission" date="2015-04" db="EMBL/GenBank/DDBJ databases">
        <title>Genome sequence of Mycobacterium arupense GUC1.</title>
        <authorList>
            <person name="Greninger A.L."/>
            <person name="Cunningham G."/>
            <person name="Chiu C.Y."/>
            <person name="Miller S."/>
        </authorList>
    </citation>
    <scope>NUCLEOTIDE SEQUENCE [LARGE SCALE GENOMIC DNA]</scope>
    <source>
        <strain evidence="3">GUC1</strain>
    </source>
</reference>
<dbReference type="Proteomes" id="UP000192327">
    <property type="component" value="Unassembled WGS sequence"/>
</dbReference>
<gene>
    <name evidence="2" type="ORF">BST15_02990</name>
    <name evidence="1" type="ORF">WR43_01465</name>
</gene>
<evidence type="ECO:0000313" key="3">
    <source>
        <dbReference type="Proteomes" id="UP000034416"/>
    </source>
</evidence>
<evidence type="ECO:0000313" key="1">
    <source>
        <dbReference type="EMBL" id="KKC01169.1"/>
    </source>
</evidence>
<evidence type="ECO:0000313" key="4">
    <source>
        <dbReference type="Proteomes" id="UP000192327"/>
    </source>
</evidence>
<dbReference type="EMBL" id="MVHH01000003">
    <property type="protein sequence ID" value="ORA00744.1"/>
    <property type="molecule type" value="Genomic_DNA"/>
</dbReference>
<reference evidence="2 4" key="3">
    <citation type="submission" date="2016-12" db="EMBL/GenBank/DDBJ databases">
        <title>The new phylogeny of genus Mycobacterium.</title>
        <authorList>
            <person name="Tortoli E."/>
            <person name="Trovato A."/>
            <person name="Cirillo D.M."/>
        </authorList>
    </citation>
    <scope>NUCLEOTIDE SEQUENCE [LARGE SCALE GENOMIC DNA]</scope>
    <source>
        <strain evidence="2 4">DSM 44942</strain>
    </source>
</reference>
<dbReference type="RefSeq" id="WP_046187842.1">
    <property type="nucleotide sequence ID" value="NZ_JACKUJ010000044.1"/>
</dbReference>
<name>A0A0F5N275_9MYCO</name>
<dbReference type="PATRIC" id="fig|342002.3.peg.529"/>